<protein>
    <submittedName>
        <fullName evidence="1">Uncharacterized protein</fullName>
    </submittedName>
</protein>
<accession>B9Y3V4</accession>
<comment type="caution">
    <text evidence="1">The sequence shown here is derived from an EMBL/GenBank/DDBJ whole genome shotgun (WGS) entry which is preliminary data.</text>
</comment>
<dbReference type="HOGENOM" id="CLU_2617181_0_0_9"/>
<sequence length="78" mass="8765">MFSPRITKHSDFRINAADVSIVLPFLIPGKLQCGLMIRQGQPFVLIAAWIPLSAKPPVIRLPTSFYKECRNIISEIQA</sequence>
<name>B9Y3V4_9FIRM</name>
<organism evidence="1 2">
    <name type="scientific">Holdemania filiformis DSM 12042</name>
    <dbReference type="NCBI Taxonomy" id="545696"/>
    <lineage>
        <taxon>Bacteria</taxon>
        <taxon>Bacillati</taxon>
        <taxon>Bacillota</taxon>
        <taxon>Erysipelotrichia</taxon>
        <taxon>Erysipelotrichales</taxon>
        <taxon>Erysipelotrichaceae</taxon>
        <taxon>Holdemania</taxon>
    </lineage>
</organism>
<reference evidence="1 2" key="2">
    <citation type="submission" date="2009-02" db="EMBL/GenBank/DDBJ databases">
        <title>Draft genome sequence of Holdemania filiformis DSM 12042.</title>
        <authorList>
            <person name="Sudarsanam P."/>
            <person name="Ley R."/>
            <person name="Guruge J."/>
            <person name="Turnbaugh P.J."/>
            <person name="Mahowald M."/>
            <person name="Liep D."/>
            <person name="Gordon J."/>
        </authorList>
    </citation>
    <scope>NUCLEOTIDE SEQUENCE [LARGE SCALE GENOMIC DNA]</scope>
    <source>
        <strain evidence="1 2">DSM 12042</strain>
    </source>
</reference>
<gene>
    <name evidence="1" type="ORF">HOLDEFILI_00484</name>
</gene>
<dbReference type="STRING" id="545696.HOLDEFILI_00484"/>
<evidence type="ECO:0000313" key="2">
    <source>
        <dbReference type="Proteomes" id="UP000005950"/>
    </source>
</evidence>
<reference evidence="1 2" key="1">
    <citation type="submission" date="2008-12" db="EMBL/GenBank/DDBJ databases">
        <authorList>
            <person name="Fulton L."/>
            <person name="Clifton S."/>
            <person name="Fulton B."/>
            <person name="Xu J."/>
            <person name="Minx P."/>
            <person name="Pepin K.H."/>
            <person name="Johnson M."/>
            <person name="Bhonagiri V."/>
            <person name="Nash W.E."/>
            <person name="Mardis E.R."/>
            <person name="Wilson R.K."/>
        </authorList>
    </citation>
    <scope>NUCLEOTIDE SEQUENCE [LARGE SCALE GENOMIC DNA]</scope>
    <source>
        <strain evidence="1 2">DSM 12042</strain>
    </source>
</reference>
<evidence type="ECO:0000313" key="1">
    <source>
        <dbReference type="EMBL" id="EEF69345.1"/>
    </source>
</evidence>
<dbReference type="AlphaFoldDB" id="B9Y3V4"/>
<proteinExistence type="predicted"/>
<dbReference type="EMBL" id="ACCF01000031">
    <property type="protein sequence ID" value="EEF69345.1"/>
    <property type="molecule type" value="Genomic_DNA"/>
</dbReference>
<dbReference type="Proteomes" id="UP000005950">
    <property type="component" value="Unassembled WGS sequence"/>
</dbReference>